<evidence type="ECO:0000313" key="3">
    <source>
        <dbReference type="Proteomes" id="UP001189429"/>
    </source>
</evidence>
<sequence>MPFQRARGWWQALQLWCHQAGHDVALAVSAAAKRLPGATRMLCDGAVWLPGHGRGRSRPAALGGGPPPAGGAAAAPAPALYSHGDVVVIQGLLGAAELHLNGRLAQVMRPVRPADPHETGTWCVRLEPCDPEGAWLRLRPARLRAALAATPAHGPCQGADAIGRLAHMSPMRDVLRGLGAEALCALRACGRRCLRLDHEMGSAAWRTACERQWGSKSSRFHLTDERSAELARAFPGASWRQLYHSHMSAAREPFGPRHLTELSWGFNFTREAGGVGLMTAQIVRFEDKSESMGCSVLHMRGFQPLPCRLHGSVLQIANFAPHIIRRLPSWEWQIANSNVIFLSGPLLPVELSVDDTIRSLHLFPDSCLLGIPEDGP</sequence>
<accession>A0ABN9SYF8</accession>
<evidence type="ECO:0000313" key="2">
    <source>
        <dbReference type="EMBL" id="CAK0837506.1"/>
    </source>
</evidence>
<gene>
    <name evidence="2" type="ORF">PCOR1329_LOCUS33683</name>
</gene>
<dbReference type="Proteomes" id="UP001189429">
    <property type="component" value="Unassembled WGS sequence"/>
</dbReference>
<reference evidence="2" key="1">
    <citation type="submission" date="2023-10" db="EMBL/GenBank/DDBJ databases">
        <authorList>
            <person name="Chen Y."/>
            <person name="Shah S."/>
            <person name="Dougan E. K."/>
            <person name="Thang M."/>
            <person name="Chan C."/>
        </authorList>
    </citation>
    <scope>NUCLEOTIDE SEQUENCE [LARGE SCALE GENOMIC DNA]</scope>
</reference>
<comment type="caution">
    <text evidence="2">The sequence shown here is derived from an EMBL/GenBank/DDBJ whole genome shotgun (WGS) entry which is preliminary data.</text>
</comment>
<dbReference type="EMBL" id="CAUYUJ010014159">
    <property type="protein sequence ID" value="CAK0837506.1"/>
    <property type="molecule type" value="Genomic_DNA"/>
</dbReference>
<feature type="region of interest" description="Disordered" evidence="1">
    <location>
        <begin position="56"/>
        <end position="75"/>
    </location>
</feature>
<name>A0ABN9SYF8_9DINO</name>
<keyword evidence="3" id="KW-1185">Reference proteome</keyword>
<protein>
    <submittedName>
        <fullName evidence="2">Uncharacterized protein</fullName>
    </submittedName>
</protein>
<organism evidence="2 3">
    <name type="scientific">Prorocentrum cordatum</name>
    <dbReference type="NCBI Taxonomy" id="2364126"/>
    <lineage>
        <taxon>Eukaryota</taxon>
        <taxon>Sar</taxon>
        <taxon>Alveolata</taxon>
        <taxon>Dinophyceae</taxon>
        <taxon>Prorocentrales</taxon>
        <taxon>Prorocentraceae</taxon>
        <taxon>Prorocentrum</taxon>
    </lineage>
</organism>
<proteinExistence type="predicted"/>
<evidence type="ECO:0000256" key="1">
    <source>
        <dbReference type="SAM" id="MobiDB-lite"/>
    </source>
</evidence>